<dbReference type="OrthoDB" id="5381351at2"/>
<dbReference type="InterPro" id="IPR013249">
    <property type="entry name" value="RNA_pol_sigma70_r4_t2"/>
</dbReference>
<feature type="domain" description="RNA polymerase sigma factor 70 region 4 type 2" evidence="7">
    <location>
        <begin position="124"/>
        <end position="176"/>
    </location>
</feature>
<evidence type="ECO:0000259" key="7">
    <source>
        <dbReference type="Pfam" id="PF08281"/>
    </source>
</evidence>
<dbReference type="SUPFAM" id="SSF88946">
    <property type="entry name" value="Sigma2 domain of RNA polymerase sigma factors"/>
    <property type="match status" value="1"/>
</dbReference>
<dbReference type="Pfam" id="PF08281">
    <property type="entry name" value="Sigma70_r4_2"/>
    <property type="match status" value="1"/>
</dbReference>
<dbReference type="Proteomes" id="UP000268094">
    <property type="component" value="Unassembled WGS sequence"/>
</dbReference>
<feature type="domain" description="RNA polymerase sigma-70 region 2" evidence="6">
    <location>
        <begin position="24"/>
        <end position="90"/>
    </location>
</feature>
<dbReference type="NCBIfam" id="TIGR02937">
    <property type="entry name" value="sigma70-ECF"/>
    <property type="match status" value="1"/>
</dbReference>
<evidence type="ECO:0000313" key="9">
    <source>
        <dbReference type="Proteomes" id="UP000268094"/>
    </source>
</evidence>
<gene>
    <name evidence="8" type="ORF">D7V88_40490</name>
</gene>
<dbReference type="AlphaFoldDB" id="A0A3A8HN87"/>
<keyword evidence="3" id="KW-0731">Sigma factor</keyword>
<keyword evidence="9" id="KW-1185">Reference proteome</keyword>
<name>A0A3A8HN87_9BACT</name>
<dbReference type="SUPFAM" id="SSF88659">
    <property type="entry name" value="Sigma3 and sigma4 domains of RNA polymerase sigma factors"/>
    <property type="match status" value="1"/>
</dbReference>
<reference evidence="9" key="1">
    <citation type="submission" date="2018-09" db="EMBL/GenBank/DDBJ databases">
        <authorList>
            <person name="Livingstone P.G."/>
            <person name="Whitworth D.E."/>
        </authorList>
    </citation>
    <scope>NUCLEOTIDE SEQUENCE [LARGE SCALE GENOMIC DNA]</scope>
    <source>
        <strain evidence="9">CA054A</strain>
    </source>
</reference>
<dbReference type="PANTHER" id="PTHR43133:SF8">
    <property type="entry name" value="RNA POLYMERASE SIGMA FACTOR HI_1459-RELATED"/>
    <property type="match status" value="1"/>
</dbReference>
<comment type="similarity">
    <text evidence="1">Belongs to the sigma-70 factor family. ECF subfamily.</text>
</comment>
<protein>
    <submittedName>
        <fullName evidence="8">Sigma-70 family RNA polymerase sigma factor</fullName>
    </submittedName>
</protein>
<dbReference type="EMBL" id="RAVZ01000590">
    <property type="protein sequence ID" value="RKG68860.1"/>
    <property type="molecule type" value="Genomic_DNA"/>
</dbReference>
<evidence type="ECO:0000256" key="3">
    <source>
        <dbReference type="ARBA" id="ARBA00023082"/>
    </source>
</evidence>
<organism evidence="8 9">
    <name type="scientific">Corallococcus terminator</name>
    <dbReference type="NCBI Taxonomy" id="2316733"/>
    <lineage>
        <taxon>Bacteria</taxon>
        <taxon>Pseudomonadati</taxon>
        <taxon>Myxococcota</taxon>
        <taxon>Myxococcia</taxon>
        <taxon>Myxococcales</taxon>
        <taxon>Cystobacterineae</taxon>
        <taxon>Myxococcaceae</taxon>
        <taxon>Corallococcus</taxon>
    </lineage>
</organism>
<dbReference type="InterPro" id="IPR013324">
    <property type="entry name" value="RNA_pol_sigma_r3/r4-like"/>
</dbReference>
<dbReference type="Gene3D" id="1.10.10.10">
    <property type="entry name" value="Winged helix-like DNA-binding domain superfamily/Winged helix DNA-binding domain"/>
    <property type="match status" value="1"/>
</dbReference>
<evidence type="ECO:0000256" key="1">
    <source>
        <dbReference type="ARBA" id="ARBA00010641"/>
    </source>
</evidence>
<dbReference type="Pfam" id="PF04542">
    <property type="entry name" value="Sigma70_r2"/>
    <property type="match status" value="1"/>
</dbReference>
<dbReference type="InterPro" id="IPR039425">
    <property type="entry name" value="RNA_pol_sigma-70-like"/>
</dbReference>
<evidence type="ECO:0000313" key="8">
    <source>
        <dbReference type="EMBL" id="RKG68860.1"/>
    </source>
</evidence>
<dbReference type="Gene3D" id="1.10.1740.10">
    <property type="match status" value="1"/>
</dbReference>
<keyword evidence="5" id="KW-0804">Transcription</keyword>
<evidence type="ECO:0000256" key="5">
    <source>
        <dbReference type="ARBA" id="ARBA00023163"/>
    </source>
</evidence>
<keyword evidence="2" id="KW-0805">Transcription regulation</keyword>
<dbReference type="InterPro" id="IPR014284">
    <property type="entry name" value="RNA_pol_sigma-70_dom"/>
</dbReference>
<dbReference type="InterPro" id="IPR036388">
    <property type="entry name" value="WH-like_DNA-bd_sf"/>
</dbReference>
<comment type="caution">
    <text evidence="8">The sequence shown here is derived from an EMBL/GenBank/DDBJ whole genome shotgun (WGS) entry which is preliminary data.</text>
</comment>
<evidence type="ECO:0000256" key="4">
    <source>
        <dbReference type="ARBA" id="ARBA00023125"/>
    </source>
</evidence>
<dbReference type="GO" id="GO:0016987">
    <property type="term" value="F:sigma factor activity"/>
    <property type="evidence" value="ECO:0007669"/>
    <property type="project" value="UniProtKB-KW"/>
</dbReference>
<evidence type="ECO:0000259" key="6">
    <source>
        <dbReference type="Pfam" id="PF04542"/>
    </source>
</evidence>
<dbReference type="InterPro" id="IPR013325">
    <property type="entry name" value="RNA_pol_sigma_r2"/>
</dbReference>
<dbReference type="GO" id="GO:0003677">
    <property type="term" value="F:DNA binding"/>
    <property type="evidence" value="ECO:0007669"/>
    <property type="project" value="UniProtKB-KW"/>
</dbReference>
<sequence>MVPGREEPPVREGSGGEFAAFAIRHQPVLVAIARNVCGRNASDCDDLVQDVLLRALLQWERLKRWPEPARRAWLVRVLHNRFLDQCRRQGAETDRRVDLHNVHMLFEDPEDAPEPEQWECVTEDELRQAVARLNEKLRQAFELHARGLRHAEIARRMNTPSAGTVGTWLFHARRRLKAMLHDTAERRRQERER</sequence>
<keyword evidence="4" id="KW-0238">DNA-binding</keyword>
<dbReference type="GO" id="GO:0006352">
    <property type="term" value="P:DNA-templated transcription initiation"/>
    <property type="evidence" value="ECO:0007669"/>
    <property type="project" value="InterPro"/>
</dbReference>
<evidence type="ECO:0000256" key="2">
    <source>
        <dbReference type="ARBA" id="ARBA00023015"/>
    </source>
</evidence>
<accession>A0A3A8HN87</accession>
<proteinExistence type="inferred from homology"/>
<dbReference type="PANTHER" id="PTHR43133">
    <property type="entry name" value="RNA POLYMERASE ECF-TYPE SIGMA FACTO"/>
    <property type="match status" value="1"/>
</dbReference>
<dbReference type="RefSeq" id="WP_120534502.1">
    <property type="nucleotide sequence ID" value="NZ_RAVZ01000590.1"/>
</dbReference>
<dbReference type="InterPro" id="IPR007627">
    <property type="entry name" value="RNA_pol_sigma70_r2"/>
</dbReference>